<sequence>MASLPGSCQAVGSAQDENGDLDGSLQQMLKAIADERSRLSGRQELSGIGECRPVRSGSVAGLGLENRGLQRPQRGWSDPDGQVVSLSALGGPRRSAFVVQRFWF</sequence>
<gene>
    <name evidence="2" type="ORF">FQA47_015507</name>
</gene>
<proteinExistence type="predicted"/>
<protein>
    <submittedName>
        <fullName evidence="2">Uncharacterized protein</fullName>
    </submittedName>
</protein>
<comment type="caution">
    <text evidence="2">The sequence shown here is derived from an EMBL/GenBank/DDBJ whole genome shotgun (WGS) entry which is preliminary data.</text>
</comment>
<feature type="region of interest" description="Disordered" evidence="1">
    <location>
        <begin position="1"/>
        <end position="21"/>
    </location>
</feature>
<organism evidence="2 3">
    <name type="scientific">Oryzias melastigma</name>
    <name type="common">Marine medaka</name>
    <dbReference type="NCBI Taxonomy" id="30732"/>
    <lineage>
        <taxon>Eukaryota</taxon>
        <taxon>Metazoa</taxon>
        <taxon>Chordata</taxon>
        <taxon>Craniata</taxon>
        <taxon>Vertebrata</taxon>
        <taxon>Euteleostomi</taxon>
        <taxon>Actinopterygii</taxon>
        <taxon>Neopterygii</taxon>
        <taxon>Teleostei</taxon>
        <taxon>Neoteleostei</taxon>
        <taxon>Acanthomorphata</taxon>
        <taxon>Ovalentaria</taxon>
        <taxon>Atherinomorphae</taxon>
        <taxon>Beloniformes</taxon>
        <taxon>Adrianichthyidae</taxon>
        <taxon>Oryziinae</taxon>
        <taxon>Oryzias</taxon>
    </lineage>
</organism>
<dbReference type="EMBL" id="WKFB01000027">
    <property type="protein sequence ID" value="KAF6738483.1"/>
    <property type="molecule type" value="Genomic_DNA"/>
</dbReference>
<dbReference type="AlphaFoldDB" id="A0A834FQ80"/>
<reference evidence="2" key="1">
    <citation type="journal article" name="BMC Genomics">
        <title>Long-read sequencing and de novo genome assembly of marine medaka (Oryzias melastigma).</title>
        <authorList>
            <person name="Liang P."/>
            <person name="Saqib H.S.A."/>
            <person name="Ni X."/>
            <person name="Shen Y."/>
        </authorList>
    </citation>
    <scope>NUCLEOTIDE SEQUENCE</scope>
    <source>
        <strain evidence="2">Bigg-433</strain>
    </source>
</reference>
<evidence type="ECO:0000313" key="2">
    <source>
        <dbReference type="EMBL" id="KAF6738483.1"/>
    </source>
</evidence>
<evidence type="ECO:0000313" key="3">
    <source>
        <dbReference type="Proteomes" id="UP000646548"/>
    </source>
</evidence>
<dbReference type="Proteomes" id="UP000646548">
    <property type="component" value="Unassembled WGS sequence"/>
</dbReference>
<evidence type="ECO:0000256" key="1">
    <source>
        <dbReference type="SAM" id="MobiDB-lite"/>
    </source>
</evidence>
<accession>A0A834FQ80</accession>
<name>A0A834FQ80_ORYME</name>